<dbReference type="OrthoDB" id="436686at2759"/>
<evidence type="ECO:0000256" key="1">
    <source>
        <dbReference type="SAM" id="MobiDB-lite"/>
    </source>
</evidence>
<keyword evidence="3" id="KW-1185">Reference proteome</keyword>
<name>A0A812IYJ0_9DINO</name>
<feature type="non-terminal residue" evidence="2">
    <location>
        <position position="1"/>
    </location>
</feature>
<gene>
    <name evidence="2" type="ORF">SNEC2469_LOCUS1080</name>
</gene>
<proteinExistence type="predicted"/>
<protein>
    <submittedName>
        <fullName evidence="2">Uncharacterized protein</fullName>
    </submittedName>
</protein>
<dbReference type="EMBL" id="CAJNJA010005414">
    <property type="protein sequence ID" value="CAE7189923.1"/>
    <property type="molecule type" value="Genomic_DNA"/>
</dbReference>
<sequence length="589" mass="66431">VADEEGVQNKCFHFLHSYIGVRGAISPEISHPKWNCWKRAVKHSNMNYDLMRLTIAANHGHGTRLTGERVTMRREYLETWLEKQDEQYFDEISEEINHDRGERGMTSDAVQASMTDFLESPLIKRRVHFAKNKSWFGCLTCFKMLLRDWTVLREAARAVVADEEELQAGAAVDEAEDADEAAEAEEEARNAAGKQTKSDFYAAYKKAGPHQMQLDILSDDRLRCSAEILCRVTRPLHKLYQSDLQAQKEGLEEMLQWNAKRSVGSSLKASNEILASTSNPALYMAMKMTPHCNPCATPDMLPDETELAQKAFTFATNLAGNFAWSEMLHQFTLPLAAGALLLADRDQAQRALRRIGTLIDAVVKAEDMLKTKPLLGQLLKDLAFQEESLAREVMIRLRRAQYNLDHPEAQTVAQLMRRFFGGSSSTKEILESCFGHLADVVSRSNKNKRTSRLGLWLYCTSSGFIKSSGMKQHLPDSSEWLAWLSRFGNAKDEWMQKFNTAFNVAATPLPQAQDMEFPKTVEGVVKTKWRLAGPLSHYRSSAAACYLLKESDSGFRNLTMAWASLWPQFRYSIVQCPHFCSSISGSAAA</sequence>
<organism evidence="2 3">
    <name type="scientific">Symbiodinium necroappetens</name>
    <dbReference type="NCBI Taxonomy" id="1628268"/>
    <lineage>
        <taxon>Eukaryota</taxon>
        <taxon>Sar</taxon>
        <taxon>Alveolata</taxon>
        <taxon>Dinophyceae</taxon>
        <taxon>Suessiales</taxon>
        <taxon>Symbiodiniaceae</taxon>
        <taxon>Symbiodinium</taxon>
    </lineage>
</organism>
<accession>A0A812IYJ0</accession>
<dbReference type="AlphaFoldDB" id="A0A812IYJ0"/>
<feature type="region of interest" description="Disordered" evidence="1">
    <location>
        <begin position="171"/>
        <end position="194"/>
    </location>
</feature>
<reference evidence="2" key="1">
    <citation type="submission" date="2021-02" db="EMBL/GenBank/DDBJ databases">
        <authorList>
            <person name="Dougan E. K."/>
            <person name="Rhodes N."/>
            <person name="Thang M."/>
            <person name="Chan C."/>
        </authorList>
    </citation>
    <scope>NUCLEOTIDE SEQUENCE</scope>
</reference>
<feature type="compositionally biased region" description="Acidic residues" evidence="1">
    <location>
        <begin position="173"/>
        <end position="186"/>
    </location>
</feature>
<dbReference type="Proteomes" id="UP000601435">
    <property type="component" value="Unassembled WGS sequence"/>
</dbReference>
<comment type="caution">
    <text evidence="2">The sequence shown here is derived from an EMBL/GenBank/DDBJ whole genome shotgun (WGS) entry which is preliminary data.</text>
</comment>
<evidence type="ECO:0000313" key="2">
    <source>
        <dbReference type="EMBL" id="CAE7189923.1"/>
    </source>
</evidence>
<evidence type="ECO:0000313" key="3">
    <source>
        <dbReference type="Proteomes" id="UP000601435"/>
    </source>
</evidence>